<protein>
    <submittedName>
        <fullName evidence="1">Uncharacterized protein</fullName>
    </submittedName>
</protein>
<sequence length="66" mass="7720">MIIQYYVDGSLLEALTTANEIYAETGLLPDKIVTQKKEKILFKKEDYHLLRKEIIDEETYIANNPM</sequence>
<evidence type="ECO:0000313" key="1">
    <source>
        <dbReference type="EMBL" id="KAA6348996.1"/>
    </source>
</evidence>
<dbReference type="EMBL" id="SNRY01000056">
    <property type="protein sequence ID" value="KAA6348996.1"/>
    <property type="molecule type" value="Genomic_DNA"/>
</dbReference>
<organism evidence="1">
    <name type="scientific">termite gut metagenome</name>
    <dbReference type="NCBI Taxonomy" id="433724"/>
    <lineage>
        <taxon>unclassified sequences</taxon>
        <taxon>metagenomes</taxon>
        <taxon>organismal metagenomes</taxon>
    </lineage>
</organism>
<comment type="caution">
    <text evidence="1">The sequence shown here is derived from an EMBL/GenBank/DDBJ whole genome shotgun (WGS) entry which is preliminary data.</text>
</comment>
<accession>A0A5J4SS79</accession>
<proteinExistence type="predicted"/>
<reference evidence="1" key="1">
    <citation type="submission" date="2019-03" db="EMBL/GenBank/DDBJ databases">
        <title>Single cell metagenomics reveals metabolic interactions within the superorganism composed of flagellate Streblomastix strix and complex community of Bacteroidetes bacteria on its surface.</title>
        <authorList>
            <person name="Treitli S.C."/>
            <person name="Kolisko M."/>
            <person name="Husnik F."/>
            <person name="Keeling P."/>
            <person name="Hampl V."/>
        </authorList>
    </citation>
    <scope>NUCLEOTIDE SEQUENCE</scope>
    <source>
        <strain evidence="1">STM</strain>
    </source>
</reference>
<gene>
    <name evidence="1" type="ORF">EZS27_003596</name>
</gene>
<name>A0A5J4SS79_9ZZZZ</name>
<dbReference type="AlphaFoldDB" id="A0A5J4SS79"/>